<reference evidence="3 4" key="1">
    <citation type="journal article" date="2020" name="Nature">
        <title>Six reference-quality genomes reveal evolution of bat adaptations.</title>
        <authorList>
            <person name="Jebb D."/>
            <person name="Huang Z."/>
            <person name="Pippel M."/>
            <person name="Hughes G.M."/>
            <person name="Lavrichenko K."/>
            <person name="Devanna P."/>
            <person name="Winkler S."/>
            <person name="Jermiin L.S."/>
            <person name="Skirmuntt E.C."/>
            <person name="Katzourakis A."/>
            <person name="Burkitt-Gray L."/>
            <person name="Ray D.A."/>
            <person name="Sullivan K.A.M."/>
            <person name="Roscito J.G."/>
            <person name="Kirilenko B.M."/>
            <person name="Davalos L.M."/>
            <person name="Corthals A.P."/>
            <person name="Power M.L."/>
            <person name="Jones G."/>
            <person name="Ransome R.D."/>
            <person name="Dechmann D.K.N."/>
            <person name="Locatelli A.G."/>
            <person name="Puechmaille S.J."/>
            <person name="Fedrigo O."/>
            <person name="Jarvis E.D."/>
            <person name="Hiller M."/>
            <person name="Vernes S.C."/>
            <person name="Myers E.W."/>
            <person name="Teeling E.C."/>
        </authorList>
    </citation>
    <scope>NUCLEOTIDE SEQUENCE [LARGE SCALE GENOMIC DNA]</scope>
    <source>
        <strain evidence="3">Bat1K_MPI-CBG_1</strain>
    </source>
</reference>
<keyword evidence="2" id="KW-0812">Transmembrane</keyword>
<dbReference type="AlphaFoldDB" id="A0A834A3P8"/>
<dbReference type="EMBL" id="JABVXQ010000006">
    <property type="protein sequence ID" value="KAF6104228.1"/>
    <property type="molecule type" value="Genomic_DNA"/>
</dbReference>
<organism evidence="3 4">
    <name type="scientific">Phyllostomus discolor</name>
    <name type="common">pale spear-nosed bat</name>
    <dbReference type="NCBI Taxonomy" id="89673"/>
    <lineage>
        <taxon>Eukaryota</taxon>
        <taxon>Metazoa</taxon>
        <taxon>Chordata</taxon>
        <taxon>Craniata</taxon>
        <taxon>Vertebrata</taxon>
        <taxon>Euteleostomi</taxon>
        <taxon>Mammalia</taxon>
        <taxon>Eutheria</taxon>
        <taxon>Laurasiatheria</taxon>
        <taxon>Chiroptera</taxon>
        <taxon>Yangochiroptera</taxon>
        <taxon>Phyllostomidae</taxon>
        <taxon>Phyllostominae</taxon>
        <taxon>Phyllostomus</taxon>
    </lineage>
</organism>
<feature type="transmembrane region" description="Helical" evidence="2">
    <location>
        <begin position="24"/>
        <end position="43"/>
    </location>
</feature>
<evidence type="ECO:0000313" key="4">
    <source>
        <dbReference type="Proteomes" id="UP000664940"/>
    </source>
</evidence>
<name>A0A834A3P8_9CHIR</name>
<keyword evidence="2" id="KW-1133">Transmembrane helix</keyword>
<evidence type="ECO:0000256" key="1">
    <source>
        <dbReference type="SAM" id="MobiDB-lite"/>
    </source>
</evidence>
<feature type="region of interest" description="Disordered" evidence="1">
    <location>
        <begin position="102"/>
        <end position="126"/>
    </location>
</feature>
<dbReference type="Proteomes" id="UP000664940">
    <property type="component" value="Unassembled WGS sequence"/>
</dbReference>
<accession>A0A834A3P8</accession>
<feature type="compositionally biased region" description="Pro residues" evidence="1">
    <location>
        <begin position="109"/>
        <end position="126"/>
    </location>
</feature>
<protein>
    <submittedName>
        <fullName evidence="3">Uncharacterized protein</fullName>
    </submittedName>
</protein>
<evidence type="ECO:0000256" key="2">
    <source>
        <dbReference type="SAM" id="Phobius"/>
    </source>
</evidence>
<gene>
    <name evidence="3" type="ORF">HJG60_011235</name>
</gene>
<keyword evidence="2" id="KW-0472">Membrane</keyword>
<comment type="caution">
    <text evidence="3">The sequence shown here is derived from an EMBL/GenBank/DDBJ whole genome shotgun (WGS) entry which is preliminary data.</text>
</comment>
<sequence>MDQAFLLVLVAAHSMPLGKQVPVYLNFLLFFNSSFFIVLPKFLTSLLGQLFHWSLYITCEFSCCPMRRKNNLKCASPHAGLPLACFSYIMKASLHSAVSLCRPQANSPSHPPQTALPPSGPQRPPS</sequence>
<evidence type="ECO:0000313" key="3">
    <source>
        <dbReference type="EMBL" id="KAF6104228.1"/>
    </source>
</evidence>
<proteinExistence type="predicted"/>